<organism evidence="4 5">
    <name type="scientific">Streptococcus oralis</name>
    <dbReference type="NCBI Taxonomy" id="1303"/>
    <lineage>
        <taxon>Bacteria</taxon>
        <taxon>Bacillati</taxon>
        <taxon>Bacillota</taxon>
        <taxon>Bacilli</taxon>
        <taxon>Lactobacillales</taxon>
        <taxon>Streptococcaceae</taxon>
        <taxon>Streptococcus</taxon>
    </lineage>
</organism>
<dbReference type="EMBL" id="LQNZ01000004">
    <property type="protein sequence ID" value="KXT96446.1"/>
    <property type="molecule type" value="Genomic_DNA"/>
</dbReference>
<dbReference type="Gene3D" id="2.180.10.10">
    <property type="entry name" value="RHS repeat-associated core"/>
    <property type="match status" value="1"/>
</dbReference>
<keyword evidence="1" id="KW-0677">Repeat</keyword>
<dbReference type="RefSeq" id="WP_061426681.1">
    <property type="nucleotide sequence ID" value="NZ_KQ970235.1"/>
</dbReference>
<dbReference type="InterPro" id="IPR006530">
    <property type="entry name" value="YD"/>
</dbReference>
<dbReference type="AlphaFoldDB" id="A0A139Q1M1"/>
<dbReference type="PATRIC" id="fig|1303.82.peg.98"/>
<evidence type="ECO:0000256" key="2">
    <source>
        <dbReference type="SAM" id="MobiDB-lite"/>
    </source>
</evidence>
<comment type="caution">
    <text evidence="4">The sequence shown here is derived from an EMBL/GenBank/DDBJ whole genome shotgun (WGS) entry which is preliminary data.</text>
</comment>
<evidence type="ECO:0000313" key="4">
    <source>
        <dbReference type="EMBL" id="KXT96446.1"/>
    </source>
</evidence>
<dbReference type="Proteomes" id="UP000072363">
    <property type="component" value="Unassembled WGS sequence"/>
</dbReference>
<evidence type="ECO:0000259" key="3">
    <source>
        <dbReference type="Pfam" id="PF25023"/>
    </source>
</evidence>
<accession>A0A139Q1M1</accession>
<dbReference type="InterPro" id="IPR056823">
    <property type="entry name" value="TEN-like_YD-shell"/>
</dbReference>
<proteinExistence type="predicted"/>
<name>A0A139Q1M1_STROR</name>
<reference evidence="4 5" key="1">
    <citation type="submission" date="2016-01" db="EMBL/GenBank/DDBJ databases">
        <title>Highly variable Streptococcus oralis are common among viridans streptococci isolated from primates.</title>
        <authorList>
            <person name="Denapaite D."/>
            <person name="Rieger M."/>
            <person name="Koendgen S."/>
            <person name="Brueckner R."/>
            <person name="Ochigava I."/>
            <person name="Kappeler P."/>
            <person name="Maetz-Rensing K."/>
            <person name="Leendertz F."/>
            <person name="Hakenbeck R."/>
        </authorList>
    </citation>
    <scope>NUCLEOTIDE SEQUENCE [LARGE SCALE GENOMIC DNA]</scope>
    <source>
        <strain evidence="4 5">DD27</strain>
    </source>
</reference>
<evidence type="ECO:0000256" key="1">
    <source>
        <dbReference type="ARBA" id="ARBA00022737"/>
    </source>
</evidence>
<sequence>MTSTETVDGKESQTRFTYDDHNRLTKLEGPDGTITYTYDKNGNRIASEKNSENLNYIYDTENRLLAIKDKKGLLMAALYDGDDNRVFTASRKEGKNTYQLFQRKPKDTKSGRKSPYTAPSGDQHSLFWYGFSQNVFQALSALPQTIGSIWHSIFDDVSTAYHQKVAKDRATKEGIVVNPPELGNLPGQGEVTYASQVQDVLIPYTTREDTYNYYEERNYVNDVNREYTEVLETYDHDGKARETYSYGKGRASYLNNQTGDSYNYLTNQSGSVTGLTKDGQAIASTSYHLYGARKTSTDTTGNPFAYNDEARDDTGLDYSR</sequence>
<evidence type="ECO:0000313" key="5">
    <source>
        <dbReference type="Proteomes" id="UP000072363"/>
    </source>
</evidence>
<gene>
    <name evidence="4" type="ORF">SORDD27_00090</name>
</gene>
<dbReference type="Pfam" id="PF25023">
    <property type="entry name" value="TEN_YD-shell"/>
    <property type="match status" value="1"/>
</dbReference>
<feature type="compositionally biased region" description="Basic and acidic residues" evidence="2">
    <location>
        <begin position="308"/>
        <end position="320"/>
    </location>
</feature>
<protein>
    <recommendedName>
        <fullName evidence="3">Teneurin-like YD-shell domain-containing protein</fullName>
    </recommendedName>
</protein>
<feature type="domain" description="Teneurin-like YD-shell" evidence="3">
    <location>
        <begin position="6"/>
        <end position="77"/>
    </location>
</feature>
<feature type="region of interest" description="Disordered" evidence="2">
    <location>
        <begin position="293"/>
        <end position="320"/>
    </location>
</feature>
<dbReference type="NCBIfam" id="TIGR01643">
    <property type="entry name" value="YD_repeat_2x"/>
    <property type="match status" value="1"/>
</dbReference>